<dbReference type="OrthoDB" id="5476461at2"/>
<sequence>MSVARLACKSCGAEMLPRANFCSECGTALSTASDPAEYKQVTVLFADVVRSMEIAAALDVERLREIMTELVERSAAVVRRYGGTAEYNGDGVMALFGAPVALEDHAFRACLAALEIQQEATRLAAEVARRDGVTLRLRVGLNSGRVIAGQIGSGSLGYAATGEHVGLAQRMESAAPAGAVMLSDATAQLVEHLVVLAEPEWVRIKGAGQPVRARRLVQINPRGGLVNRVEASLVGRRWELAALEAMAERAMGARGGVVTVMGPPGIGKSRMAREIAALTADRGIDVFWTFCESHARDISFGVVARLLRAGNQISDLDGEAARTRLRATAPSDAEPEDLLLLDDLLGIADPDVPLPQIDPDARRRRLTALIKSMSLARNTAALYVIEDAHWIDAVSESMLADVLRVIPQTKVMVLITARPEYRGMLAHVPGGQTIALAALGDSDTVALISELLGSDPSVSELSTVIAERAAGNPFFAEEMVRELVQRGVLDGEHGSYICRTDVADVTVPATVQAAIEARLDRLTSPAKRTLHAASVIGARFDAGLLTALGIDPTFHELLTAELIDQVKFGPNPEFAFRHPLIRAVAYESQLKSDRADLHRRLAAAIQESAPEAVDEQAPLIAEHLESAGELHAAYDWHLRAATWSTNRNIAAARVSWERARLIADALPADDADQLSMRIAPRAMLCATDWQAQALQEGQGRFAELRQLCGAAGDDVSLAIGMSGLGSELLLAGRSRQGSRLASEQMALLESIGDPNSTIGLAFIAFVNWFNTGEVDEILRWSQYIIDLAGGDPSKGASFGIGSPLAIAVTFRGIARCWRGVPGWRQDLDDAVTMARNNDPATLGIVIPWTYGLAIRYGSVRADDAMMRTLEEAVQTALRASSDVAVLFTEYALGVALLCRGAEADRRRGLELAVQALDWQRSRMPSLVPTNELLINYARAQYDERDAAILAMRKVLDELDVDGRVGYGVWGTSLLVETLLARGTDADLVEAQQAIDRWTKVSAGAALPEITLLRLRALQAHAHGDDVGYRNLARRYLAMAKSLAFEGHIDWAEAMVREIP</sequence>
<dbReference type="SMART" id="SM00382">
    <property type="entry name" value="AAA"/>
    <property type="match status" value="1"/>
</dbReference>
<reference evidence="4 5" key="1">
    <citation type="submission" date="2017-02" db="EMBL/GenBank/DDBJ databases">
        <title>The new phylogeny of genus Mycobacterium.</title>
        <authorList>
            <person name="Tortoli E."/>
            <person name="Trovato A."/>
            <person name="Cirillo D.M."/>
        </authorList>
    </citation>
    <scope>NUCLEOTIDE SEQUENCE [LARGE SCALE GENOMIC DNA]</scope>
    <source>
        <strain evidence="4 5">DSM 44049</strain>
    </source>
</reference>
<dbReference type="SUPFAM" id="SSF55073">
    <property type="entry name" value="Nucleotide cyclase"/>
    <property type="match status" value="1"/>
</dbReference>
<proteinExistence type="predicted"/>
<dbReference type="GO" id="GO:0004016">
    <property type="term" value="F:adenylate cyclase activity"/>
    <property type="evidence" value="ECO:0007669"/>
    <property type="project" value="UniProtKB-ARBA"/>
</dbReference>
<dbReference type="GO" id="GO:0035556">
    <property type="term" value="P:intracellular signal transduction"/>
    <property type="evidence" value="ECO:0007669"/>
    <property type="project" value="InterPro"/>
</dbReference>
<evidence type="ECO:0000313" key="5">
    <source>
        <dbReference type="Proteomes" id="UP000192739"/>
    </source>
</evidence>
<dbReference type="AlphaFoldDB" id="A0A1E3S9F1"/>
<evidence type="ECO:0000313" key="4">
    <source>
        <dbReference type="EMBL" id="ORB04693.1"/>
    </source>
</evidence>
<dbReference type="InterPro" id="IPR041664">
    <property type="entry name" value="AAA_16"/>
</dbReference>
<dbReference type="Gene3D" id="3.40.50.300">
    <property type="entry name" value="P-loop containing nucleotide triphosphate hydrolases"/>
    <property type="match status" value="1"/>
</dbReference>
<dbReference type="GO" id="GO:0009190">
    <property type="term" value="P:cyclic nucleotide biosynthetic process"/>
    <property type="evidence" value="ECO:0007669"/>
    <property type="project" value="InterPro"/>
</dbReference>
<keyword evidence="2" id="KW-0067">ATP-binding</keyword>
<dbReference type="InterPro" id="IPR003593">
    <property type="entry name" value="AAA+_ATPase"/>
</dbReference>
<accession>A0A1E3S9F1</accession>
<dbReference type="Pfam" id="PF13191">
    <property type="entry name" value="AAA_16"/>
    <property type="match status" value="1"/>
</dbReference>
<protein>
    <submittedName>
        <fullName evidence="4">Cyclase</fullName>
    </submittedName>
</protein>
<dbReference type="Gene3D" id="3.30.70.1230">
    <property type="entry name" value="Nucleotide cyclase"/>
    <property type="match status" value="1"/>
</dbReference>
<dbReference type="Proteomes" id="UP000192739">
    <property type="component" value="Unassembled WGS sequence"/>
</dbReference>
<dbReference type="InterPro" id="IPR001054">
    <property type="entry name" value="A/G_cyclase"/>
</dbReference>
<evidence type="ECO:0000259" key="3">
    <source>
        <dbReference type="PROSITE" id="PS50125"/>
    </source>
</evidence>
<dbReference type="PANTHER" id="PTHR16305:SF28">
    <property type="entry name" value="GUANYLATE CYCLASE DOMAIN-CONTAINING PROTEIN"/>
    <property type="match status" value="1"/>
</dbReference>
<dbReference type="EMBL" id="MVHT01000035">
    <property type="protein sequence ID" value="ORB04693.1"/>
    <property type="molecule type" value="Genomic_DNA"/>
</dbReference>
<dbReference type="SUPFAM" id="SSF52540">
    <property type="entry name" value="P-loop containing nucleoside triphosphate hydrolases"/>
    <property type="match status" value="1"/>
</dbReference>
<dbReference type="CDD" id="cd07302">
    <property type="entry name" value="CHD"/>
    <property type="match status" value="1"/>
</dbReference>
<feature type="domain" description="Guanylate cyclase" evidence="3">
    <location>
        <begin position="42"/>
        <end position="172"/>
    </location>
</feature>
<keyword evidence="1" id="KW-0547">Nucleotide-binding</keyword>
<dbReference type="Pfam" id="PF00211">
    <property type="entry name" value="Guanylate_cyc"/>
    <property type="match status" value="1"/>
</dbReference>
<dbReference type="STRING" id="28445.BHQ20_20300"/>
<gene>
    <name evidence="4" type="ORF">BST27_14300</name>
</gene>
<organism evidence="4 5">
    <name type="scientific">Mycobacterium intermedium</name>
    <dbReference type="NCBI Taxonomy" id="28445"/>
    <lineage>
        <taxon>Bacteria</taxon>
        <taxon>Bacillati</taxon>
        <taxon>Actinomycetota</taxon>
        <taxon>Actinomycetes</taxon>
        <taxon>Mycobacteriales</taxon>
        <taxon>Mycobacteriaceae</taxon>
        <taxon>Mycobacterium</taxon>
        <taxon>Mycobacterium simiae complex</taxon>
    </lineage>
</organism>
<dbReference type="GO" id="GO:0005524">
    <property type="term" value="F:ATP binding"/>
    <property type="evidence" value="ECO:0007669"/>
    <property type="project" value="UniProtKB-KW"/>
</dbReference>
<dbReference type="SMART" id="SM00044">
    <property type="entry name" value="CYCc"/>
    <property type="match status" value="1"/>
</dbReference>
<dbReference type="InterPro" id="IPR029787">
    <property type="entry name" value="Nucleotide_cyclase"/>
</dbReference>
<keyword evidence="5" id="KW-1185">Reference proteome</keyword>
<dbReference type="PROSITE" id="PS50125">
    <property type="entry name" value="GUANYLATE_CYCLASE_2"/>
    <property type="match status" value="1"/>
</dbReference>
<evidence type="ECO:0000256" key="1">
    <source>
        <dbReference type="ARBA" id="ARBA00022741"/>
    </source>
</evidence>
<evidence type="ECO:0000256" key="2">
    <source>
        <dbReference type="ARBA" id="ARBA00022840"/>
    </source>
</evidence>
<name>A0A1E3S9F1_MYCIE</name>
<dbReference type="PANTHER" id="PTHR16305">
    <property type="entry name" value="TESTICULAR SOLUBLE ADENYLYL CYCLASE"/>
    <property type="match status" value="1"/>
</dbReference>
<comment type="caution">
    <text evidence="4">The sequence shown here is derived from an EMBL/GenBank/DDBJ whole genome shotgun (WGS) entry which is preliminary data.</text>
</comment>
<dbReference type="InterPro" id="IPR027417">
    <property type="entry name" value="P-loop_NTPase"/>
</dbReference>
<dbReference type="GO" id="GO:0005737">
    <property type="term" value="C:cytoplasm"/>
    <property type="evidence" value="ECO:0007669"/>
    <property type="project" value="TreeGrafter"/>
</dbReference>